<dbReference type="KEGG" id="bhz:ACR54_03457"/>
<dbReference type="RefSeq" id="WP_032955357.1">
    <property type="nucleotide sequence ID" value="NZ_CP012076.1"/>
</dbReference>
<feature type="domain" description="Bacterial type II secretion system protein E" evidence="4">
    <location>
        <begin position="118"/>
        <end position="466"/>
    </location>
</feature>
<dbReference type="PANTHER" id="PTHR30258:SF3">
    <property type="entry name" value="SLL1921 PROTEIN"/>
    <property type="match status" value="1"/>
</dbReference>
<name>A0AAN1VGP6_9BORD</name>
<evidence type="ECO:0000313" key="5">
    <source>
        <dbReference type="EMBL" id="AZW17788.1"/>
    </source>
</evidence>
<evidence type="ECO:0000256" key="3">
    <source>
        <dbReference type="ARBA" id="ARBA00022840"/>
    </source>
</evidence>
<evidence type="ECO:0000256" key="1">
    <source>
        <dbReference type="ARBA" id="ARBA00006611"/>
    </source>
</evidence>
<dbReference type="GeneID" id="92994806"/>
<accession>A0AAN1VGP6</accession>
<dbReference type="InterPro" id="IPR001482">
    <property type="entry name" value="T2SS/T4SS_dom"/>
</dbReference>
<comment type="similarity">
    <text evidence="1">Belongs to the GSP E family.</text>
</comment>
<evidence type="ECO:0000313" key="6">
    <source>
        <dbReference type="Proteomes" id="UP000282741"/>
    </source>
</evidence>
<dbReference type="GO" id="GO:0005524">
    <property type="term" value="F:ATP binding"/>
    <property type="evidence" value="ECO:0007669"/>
    <property type="project" value="UniProtKB-KW"/>
</dbReference>
<reference evidence="6" key="1">
    <citation type="submission" date="2017-10" db="EMBL/GenBank/DDBJ databases">
        <title>Whole genome sequencing of various Bordetella species.</title>
        <authorList>
            <person name="Weigand M.R."/>
            <person name="Loparev V."/>
            <person name="Peng Y."/>
            <person name="Bowden K.E."/>
            <person name="Tondella M.L."/>
            <person name="Williams M.M."/>
        </authorList>
    </citation>
    <scope>NUCLEOTIDE SEQUENCE [LARGE SCALE GENOMIC DNA]</scope>
    <source>
        <strain evidence="6">H720</strain>
    </source>
</reference>
<dbReference type="SUPFAM" id="SSF52540">
    <property type="entry name" value="P-loop containing nucleoside triphosphate hydrolases"/>
    <property type="match status" value="1"/>
</dbReference>
<dbReference type="AlphaFoldDB" id="A0AAN1VGP6"/>
<keyword evidence="2" id="KW-0547">Nucleotide-binding</keyword>
<dbReference type="PANTHER" id="PTHR30258">
    <property type="entry name" value="TYPE II SECRETION SYSTEM PROTEIN GSPE-RELATED"/>
    <property type="match status" value="1"/>
</dbReference>
<dbReference type="Gene3D" id="3.40.50.300">
    <property type="entry name" value="P-loop containing nucleotide triphosphate hydrolases"/>
    <property type="match status" value="1"/>
</dbReference>
<gene>
    <name evidence="5" type="ORF">CS347_13975</name>
</gene>
<keyword evidence="3" id="KW-0067">ATP-binding</keyword>
<dbReference type="GO" id="GO:0005886">
    <property type="term" value="C:plasma membrane"/>
    <property type="evidence" value="ECO:0007669"/>
    <property type="project" value="TreeGrafter"/>
</dbReference>
<dbReference type="EMBL" id="CP024172">
    <property type="protein sequence ID" value="AZW17788.1"/>
    <property type="molecule type" value="Genomic_DNA"/>
</dbReference>
<dbReference type="InterPro" id="IPR027417">
    <property type="entry name" value="P-loop_NTPase"/>
</dbReference>
<dbReference type="Pfam" id="PF00437">
    <property type="entry name" value="T2SSE"/>
    <property type="match status" value="1"/>
</dbReference>
<dbReference type="Proteomes" id="UP000282741">
    <property type="component" value="Chromosome"/>
</dbReference>
<evidence type="ECO:0000259" key="4">
    <source>
        <dbReference type="Pfam" id="PF00437"/>
    </source>
</evidence>
<proteinExistence type="inferred from homology"/>
<protein>
    <submittedName>
        <fullName evidence="5">General secretion pathway protein</fullName>
    </submittedName>
</protein>
<dbReference type="GO" id="GO:0016887">
    <property type="term" value="F:ATP hydrolysis activity"/>
    <property type="evidence" value="ECO:0007669"/>
    <property type="project" value="TreeGrafter"/>
</dbReference>
<evidence type="ECO:0000256" key="2">
    <source>
        <dbReference type="ARBA" id="ARBA00022741"/>
    </source>
</evidence>
<sequence>MNDAVVPLRALDDLQPALSRVLHDEFELGGLTGHICPVLLDGGQAAVLAQPRYARGAWVAELLRQLHEKGYPIAQPACYQVDAALLLSLLREARGGGGPPAPGRAAAGQGGRPTLALLFEDIVRAGLRAGASDIHLNVHGPDRAEVRYSIDGRYVQLPDVRSLARATMIDMLAVVWMDVVGGNGAVFDPLAEQQGRILCRIDEREWILRWASLATDNGPSVCLRILRRDSVAGNHLRDLGFDASQARLLRQACSREGGAIVVAGRVGSGKSTTLATLLRGLSATRKIITLEDPVELRIGEALQNTVGRGLDADHDGVFDAKLKTIKRSAMNDVYLGEVRDRETGRAFMDLAGSGVSVYTTVHAGSAQGIAARLASDFIGVPADFLRMQGVLKLRVYQELLPRPCPHCARGPEGLLRGPRAGTWARVLGALPTGRLRVRRAAGCAQCSGGPRLLRGYLGRSVAAEVLQGLEGSPTPWHEVLKGKVLRGELDPRHWAMHAGGVQALAHLLDTGHA</sequence>
<dbReference type="Gene3D" id="3.30.450.90">
    <property type="match status" value="1"/>
</dbReference>
<organism evidence="5 6">
    <name type="scientific">Bordetella hinzii</name>
    <dbReference type="NCBI Taxonomy" id="103855"/>
    <lineage>
        <taxon>Bacteria</taxon>
        <taxon>Pseudomonadati</taxon>
        <taxon>Pseudomonadota</taxon>
        <taxon>Betaproteobacteria</taxon>
        <taxon>Burkholderiales</taxon>
        <taxon>Alcaligenaceae</taxon>
        <taxon>Bordetella</taxon>
    </lineage>
</organism>